<name>A0ABT3LA60_9CYAN</name>
<dbReference type="SUPFAM" id="SSF53756">
    <property type="entry name" value="UDP-Glycosyltransferase/glycogen phosphorylase"/>
    <property type="match status" value="1"/>
</dbReference>
<accession>A0ABT3LA60</accession>
<comment type="caution">
    <text evidence="3">The sequence shown here is derived from an EMBL/GenBank/DDBJ whole genome shotgun (WGS) entry which is preliminary data.</text>
</comment>
<dbReference type="InterPro" id="IPR050194">
    <property type="entry name" value="Glycosyltransferase_grp1"/>
</dbReference>
<keyword evidence="3" id="KW-0328">Glycosyltransferase</keyword>
<keyword evidence="3" id="KW-0808">Transferase</keyword>
<dbReference type="RefSeq" id="WP_265266309.1">
    <property type="nucleotide sequence ID" value="NZ_JAIHOM010000133.1"/>
</dbReference>
<dbReference type="PANTHER" id="PTHR45947">
    <property type="entry name" value="SULFOQUINOVOSYL TRANSFERASE SQD2"/>
    <property type="match status" value="1"/>
</dbReference>
<dbReference type="EC" id="2.4.-.-" evidence="3"/>
<feature type="domain" description="Glycosyl transferase family 1" evidence="1">
    <location>
        <begin position="206"/>
        <end position="372"/>
    </location>
</feature>
<dbReference type="Gene3D" id="3.40.50.2000">
    <property type="entry name" value="Glycogen Phosphorylase B"/>
    <property type="match status" value="2"/>
</dbReference>
<evidence type="ECO:0000313" key="3">
    <source>
        <dbReference type="EMBL" id="MCW6038401.1"/>
    </source>
</evidence>
<dbReference type="GO" id="GO:0016757">
    <property type="term" value="F:glycosyltransferase activity"/>
    <property type="evidence" value="ECO:0007669"/>
    <property type="project" value="UniProtKB-KW"/>
</dbReference>
<dbReference type="Pfam" id="PF13579">
    <property type="entry name" value="Glyco_trans_4_4"/>
    <property type="match status" value="1"/>
</dbReference>
<sequence length="403" mass="44429">MTRILHVIPSLSPLRGGPTAVALNLVKALRDRGVEAEITATNDHGPGVLDVPLGERVDYEGVPVWFFPRFSSPFSQVSLGGDRGFLFSLTWTKWLWQNLHHYDVLDLHYLFSYGSSCAGAIARHQKIPYTVRSMGQLAPWALAQSRRKKQMYAQLIERLNLNQAAAVHCTSPGEVEDVRNFGITAPTLTLPLGVESPPLWPDAPQKLRQTYNIAPETPIILFLSRLHYKKRPELLLEALQYLSPRPPFHLLLAGSGDEDYVNQIKQQVLDFNLQDCTTFTGFVTGEAKQLLLQGSDLFVLPSFSENFGIAVAEAMTNGLPVIVTPEVQIAPDIIQGNTGRVVSGAVESLAGAIAELLASPTLRQTLGVNGRQLGQSRYNWQAIAESLLTAYQAIIQHQPLPQP</sequence>
<dbReference type="CDD" id="cd03821">
    <property type="entry name" value="GT4_Bme6-like"/>
    <property type="match status" value="1"/>
</dbReference>
<protein>
    <submittedName>
        <fullName evidence="3">Glycosyltransferase</fullName>
        <ecNumber evidence="3">2.4.-.-</ecNumber>
    </submittedName>
</protein>
<dbReference type="EMBL" id="JAIHOM010000133">
    <property type="protein sequence ID" value="MCW6038401.1"/>
    <property type="molecule type" value="Genomic_DNA"/>
</dbReference>
<dbReference type="Pfam" id="PF00534">
    <property type="entry name" value="Glycos_transf_1"/>
    <property type="match status" value="1"/>
</dbReference>
<evidence type="ECO:0000313" key="4">
    <source>
        <dbReference type="Proteomes" id="UP001526426"/>
    </source>
</evidence>
<reference evidence="3 4" key="1">
    <citation type="submission" date="2021-08" db="EMBL/GenBank/DDBJ databases">
        <title>Draft genome sequence of Spirulina subsalsa with high tolerance to salinity and hype-accumulation of phycocyanin.</title>
        <authorList>
            <person name="Pei H."/>
            <person name="Jiang L."/>
        </authorList>
    </citation>
    <scope>NUCLEOTIDE SEQUENCE [LARGE SCALE GENOMIC DNA]</scope>
    <source>
        <strain evidence="3 4">FACHB-351</strain>
    </source>
</reference>
<proteinExistence type="predicted"/>
<dbReference type="InterPro" id="IPR001296">
    <property type="entry name" value="Glyco_trans_1"/>
</dbReference>
<feature type="domain" description="Glycosyltransferase subfamily 4-like N-terminal" evidence="2">
    <location>
        <begin position="16"/>
        <end position="192"/>
    </location>
</feature>
<dbReference type="PANTHER" id="PTHR45947:SF3">
    <property type="entry name" value="SULFOQUINOVOSYL TRANSFERASE SQD2"/>
    <property type="match status" value="1"/>
</dbReference>
<gene>
    <name evidence="3" type="ORF">K4A83_19285</name>
</gene>
<evidence type="ECO:0000259" key="1">
    <source>
        <dbReference type="Pfam" id="PF00534"/>
    </source>
</evidence>
<evidence type="ECO:0000259" key="2">
    <source>
        <dbReference type="Pfam" id="PF13579"/>
    </source>
</evidence>
<keyword evidence="4" id="KW-1185">Reference proteome</keyword>
<dbReference type="InterPro" id="IPR028098">
    <property type="entry name" value="Glyco_trans_4-like_N"/>
</dbReference>
<dbReference type="Proteomes" id="UP001526426">
    <property type="component" value="Unassembled WGS sequence"/>
</dbReference>
<organism evidence="3 4">
    <name type="scientific">Spirulina subsalsa FACHB-351</name>
    <dbReference type="NCBI Taxonomy" id="234711"/>
    <lineage>
        <taxon>Bacteria</taxon>
        <taxon>Bacillati</taxon>
        <taxon>Cyanobacteriota</taxon>
        <taxon>Cyanophyceae</taxon>
        <taxon>Spirulinales</taxon>
        <taxon>Spirulinaceae</taxon>
        <taxon>Spirulina</taxon>
    </lineage>
</organism>